<protein>
    <submittedName>
        <fullName evidence="3">Aminoglycoside 6'-N-acetyltransferase</fullName>
    </submittedName>
</protein>
<dbReference type="PANTHER" id="PTHR31438">
    <property type="entry name" value="LYSINE N-ACYLTRANSFERASE C17G9.06C-RELATED"/>
    <property type="match status" value="1"/>
</dbReference>
<dbReference type="OrthoDB" id="9795206at2"/>
<dbReference type="SUPFAM" id="SSF55729">
    <property type="entry name" value="Acyl-CoA N-acyltransferases (Nat)"/>
    <property type="match status" value="1"/>
</dbReference>
<keyword evidence="1" id="KW-0046">Antibiotic resistance</keyword>
<keyword evidence="3" id="KW-0808">Transferase</keyword>
<dbReference type="InterPro" id="IPR016181">
    <property type="entry name" value="Acyl_CoA_acyltransferase"/>
</dbReference>
<gene>
    <name evidence="3" type="ORF">SAMN05421676_105171</name>
</gene>
<proteinExistence type="predicted"/>
<organism evidence="3 4">
    <name type="scientific">Salinibacillus kushneri</name>
    <dbReference type="NCBI Taxonomy" id="237682"/>
    <lineage>
        <taxon>Bacteria</taxon>
        <taxon>Bacillati</taxon>
        <taxon>Bacillota</taxon>
        <taxon>Bacilli</taxon>
        <taxon>Bacillales</taxon>
        <taxon>Bacillaceae</taxon>
        <taxon>Salinibacillus</taxon>
    </lineage>
</organism>
<dbReference type="RefSeq" id="WP_093134495.1">
    <property type="nucleotide sequence ID" value="NZ_FOHJ01000005.1"/>
</dbReference>
<dbReference type="AlphaFoldDB" id="A0A1I0F3U8"/>
<dbReference type="GO" id="GO:0016410">
    <property type="term" value="F:N-acyltransferase activity"/>
    <property type="evidence" value="ECO:0007669"/>
    <property type="project" value="TreeGrafter"/>
</dbReference>
<keyword evidence="4" id="KW-1185">Reference proteome</keyword>
<dbReference type="STRING" id="237682.SAMN05421676_105171"/>
<reference evidence="4" key="1">
    <citation type="submission" date="2016-10" db="EMBL/GenBank/DDBJ databases">
        <authorList>
            <person name="Varghese N."/>
            <person name="Submissions S."/>
        </authorList>
    </citation>
    <scope>NUCLEOTIDE SEQUENCE [LARGE SCALE GENOMIC DNA]</scope>
    <source>
        <strain evidence="4">CGMCC 1.3566</strain>
    </source>
</reference>
<dbReference type="PANTHER" id="PTHR31438:SF1">
    <property type="entry name" value="LYSINE N-ACYLTRANSFERASE C17G9.06C-RELATED"/>
    <property type="match status" value="1"/>
</dbReference>
<feature type="domain" description="N-acetyltransferase" evidence="2">
    <location>
        <begin position="9"/>
        <end position="177"/>
    </location>
</feature>
<evidence type="ECO:0000259" key="2">
    <source>
        <dbReference type="PROSITE" id="PS51186"/>
    </source>
</evidence>
<dbReference type="GO" id="GO:0046677">
    <property type="term" value="P:response to antibiotic"/>
    <property type="evidence" value="ECO:0007669"/>
    <property type="project" value="UniProtKB-KW"/>
</dbReference>
<dbReference type="InterPro" id="IPR000182">
    <property type="entry name" value="GNAT_dom"/>
</dbReference>
<sequence>MLLFQNGKIQVRKLAEKDKPLLTKWLSDSAVLKFYEGRDYPFDIDKVNRNFYGDENHVFRCIVLFEGKEIGYIQFYLIEEELKATYGYSEGNIFGIDQFIGETGYWNQGIGTLLVKSMVNFLIEDRKADYVVMDPQAKNGRALRCYEKCGFHKVKWLPKHELHEGEYQDCWLMEYKK</sequence>
<evidence type="ECO:0000313" key="3">
    <source>
        <dbReference type="EMBL" id="SET52070.1"/>
    </source>
</evidence>
<evidence type="ECO:0000256" key="1">
    <source>
        <dbReference type="ARBA" id="ARBA00023251"/>
    </source>
</evidence>
<dbReference type="PROSITE" id="PS51186">
    <property type="entry name" value="GNAT"/>
    <property type="match status" value="1"/>
</dbReference>
<dbReference type="Proteomes" id="UP000199095">
    <property type="component" value="Unassembled WGS sequence"/>
</dbReference>
<dbReference type="EMBL" id="FOHJ01000005">
    <property type="protein sequence ID" value="SET52070.1"/>
    <property type="molecule type" value="Genomic_DNA"/>
</dbReference>
<name>A0A1I0F3U8_9BACI</name>
<dbReference type="Gene3D" id="3.40.630.30">
    <property type="match status" value="1"/>
</dbReference>
<evidence type="ECO:0000313" key="4">
    <source>
        <dbReference type="Proteomes" id="UP000199095"/>
    </source>
</evidence>
<accession>A0A1I0F3U8</accession>
<dbReference type="Pfam" id="PF13523">
    <property type="entry name" value="Acetyltransf_8"/>
    <property type="match status" value="1"/>
</dbReference>